<sequence length="161" mass="17914">MVSISKVSSQAELDQVKVLFREYAQWLDVDLTFQGFEEELETLPAGYASPTGALFIAKVDGKLAGSVAIRAFDNTTCEMKRLFVRDQYKKQGVGRALAEAALEEARVLGYKRIVLDTLAHMRPAIKLYTSLGFQPIAAYYDNPISDAVYLTRTLEEEGLPV</sequence>
<dbReference type="GO" id="GO:0016747">
    <property type="term" value="F:acyltransferase activity, transferring groups other than amino-acyl groups"/>
    <property type="evidence" value="ECO:0007669"/>
    <property type="project" value="InterPro"/>
</dbReference>
<dbReference type="STRING" id="1335309.GA0116948_10829"/>
<dbReference type="InterPro" id="IPR016181">
    <property type="entry name" value="Acyl_CoA_acyltransferase"/>
</dbReference>
<accession>A0A1C4EDI4</accession>
<dbReference type="Gene3D" id="3.40.630.30">
    <property type="match status" value="1"/>
</dbReference>
<dbReference type="PANTHER" id="PTHR43305:SF1">
    <property type="entry name" value="FAMILY N-ACETYLTRANSFERASE, PUTATIVE (AFU_ORTHOLOGUE AFUA_2G01380)-RELATED"/>
    <property type="match status" value="1"/>
</dbReference>
<reference evidence="2 3" key="1">
    <citation type="submission" date="2016-08" db="EMBL/GenBank/DDBJ databases">
        <authorList>
            <person name="Seilhamer J.J."/>
        </authorList>
    </citation>
    <scope>NUCLEOTIDE SEQUENCE [LARGE SCALE GENOMIC DNA]</scope>
    <source>
        <strain evidence="2 3">A37T2</strain>
    </source>
</reference>
<organism evidence="2 3">
    <name type="scientific">Chitinophaga costaii</name>
    <dbReference type="NCBI Taxonomy" id="1335309"/>
    <lineage>
        <taxon>Bacteria</taxon>
        <taxon>Pseudomonadati</taxon>
        <taxon>Bacteroidota</taxon>
        <taxon>Chitinophagia</taxon>
        <taxon>Chitinophagales</taxon>
        <taxon>Chitinophagaceae</taxon>
        <taxon>Chitinophaga</taxon>
    </lineage>
</organism>
<evidence type="ECO:0000313" key="3">
    <source>
        <dbReference type="Proteomes" id="UP000242818"/>
    </source>
</evidence>
<proteinExistence type="predicted"/>
<dbReference type="AlphaFoldDB" id="A0A1C4EDI4"/>
<evidence type="ECO:0000313" key="2">
    <source>
        <dbReference type="EMBL" id="SCC41615.1"/>
    </source>
</evidence>
<dbReference type="CDD" id="cd04301">
    <property type="entry name" value="NAT_SF"/>
    <property type="match status" value="1"/>
</dbReference>
<keyword evidence="3" id="KW-1185">Reference proteome</keyword>
<protein>
    <submittedName>
        <fullName evidence="2">Carbonic anhydrase</fullName>
    </submittedName>
</protein>
<feature type="domain" description="N-acetyltransferase" evidence="1">
    <location>
        <begin position="2"/>
        <end position="155"/>
    </location>
</feature>
<dbReference type="InterPro" id="IPR000182">
    <property type="entry name" value="GNAT_dom"/>
</dbReference>
<evidence type="ECO:0000259" key="1">
    <source>
        <dbReference type="PROSITE" id="PS51186"/>
    </source>
</evidence>
<dbReference type="InterPro" id="IPR052777">
    <property type="entry name" value="Acetyltransferase_Enz"/>
</dbReference>
<dbReference type="PROSITE" id="PS51186">
    <property type="entry name" value="GNAT"/>
    <property type="match status" value="1"/>
</dbReference>
<dbReference type="Pfam" id="PF00583">
    <property type="entry name" value="Acetyltransf_1"/>
    <property type="match status" value="1"/>
</dbReference>
<dbReference type="RefSeq" id="WP_089712593.1">
    <property type="nucleotide sequence ID" value="NZ_FMAR01000008.1"/>
</dbReference>
<dbReference type="PANTHER" id="PTHR43305">
    <property type="entry name" value="FAMILY N-ACETYLTRANSFERASE, PUTATIVE (AFU_ORTHOLOGUE AFUA_2G01380)-RELATED"/>
    <property type="match status" value="1"/>
</dbReference>
<dbReference type="OrthoDB" id="9803233at2"/>
<dbReference type="SUPFAM" id="SSF55729">
    <property type="entry name" value="Acyl-CoA N-acyltransferases (Nat)"/>
    <property type="match status" value="1"/>
</dbReference>
<name>A0A1C4EDI4_9BACT</name>
<dbReference type="Proteomes" id="UP000242818">
    <property type="component" value="Unassembled WGS sequence"/>
</dbReference>
<dbReference type="EMBL" id="FMAR01000008">
    <property type="protein sequence ID" value="SCC41615.1"/>
    <property type="molecule type" value="Genomic_DNA"/>
</dbReference>
<gene>
    <name evidence="2" type="ORF">GA0116948_10829</name>
</gene>